<gene>
    <name evidence="1" type="ORF">HBE96_17860</name>
</gene>
<comment type="caution">
    <text evidence="1">The sequence shown here is derived from an EMBL/GenBank/DDBJ whole genome shotgun (WGS) entry which is preliminary data.</text>
</comment>
<protein>
    <submittedName>
        <fullName evidence="1">Uncharacterized protein</fullName>
    </submittedName>
</protein>
<accession>A0A7Y0HPQ8</accession>
<sequence length="58" mass="6516">MLGSDMYMLVGEDCPAYNSLYEAKNNKAEFVSCITCENFKSGVCSLNYYDIVAMNVKK</sequence>
<proteinExistence type="predicted"/>
<evidence type="ECO:0000313" key="1">
    <source>
        <dbReference type="EMBL" id="NMM64485.1"/>
    </source>
</evidence>
<dbReference type="EMBL" id="JABBNI010000039">
    <property type="protein sequence ID" value="NMM64485.1"/>
    <property type="molecule type" value="Genomic_DNA"/>
</dbReference>
<dbReference type="AlphaFoldDB" id="A0A7Y0HPQ8"/>
<name>A0A7Y0HPQ8_9CLOT</name>
<keyword evidence="2" id="KW-1185">Reference proteome</keyword>
<dbReference type="RefSeq" id="WP_169299081.1">
    <property type="nucleotide sequence ID" value="NZ_JABBNI010000039.1"/>
</dbReference>
<evidence type="ECO:0000313" key="2">
    <source>
        <dbReference type="Proteomes" id="UP000537131"/>
    </source>
</evidence>
<reference evidence="1 2" key="1">
    <citation type="submission" date="2020-06" db="EMBL/GenBank/DDBJ databases">
        <title>Complete Genome Sequence of Clostridium muelleri sp. nov. P21T, an Acid-Alcohol Producing Acetogen Isolated from Old Hay.</title>
        <authorList>
            <person name="Duncan K.E."/>
            <person name="Tanner R.S."/>
        </authorList>
    </citation>
    <scope>NUCLEOTIDE SEQUENCE [LARGE SCALE GENOMIC DNA]</scope>
    <source>
        <strain evidence="1 2">P21</strain>
    </source>
</reference>
<organism evidence="1 2">
    <name type="scientific">Clostridium muellerianum</name>
    <dbReference type="NCBI Taxonomy" id="2716538"/>
    <lineage>
        <taxon>Bacteria</taxon>
        <taxon>Bacillati</taxon>
        <taxon>Bacillota</taxon>
        <taxon>Clostridia</taxon>
        <taxon>Eubacteriales</taxon>
        <taxon>Clostridiaceae</taxon>
        <taxon>Clostridium</taxon>
    </lineage>
</organism>
<dbReference type="Proteomes" id="UP000537131">
    <property type="component" value="Unassembled WGS sequence"/>
</dbReference>